<dbReference type="PANTHER" id="PTHR38795:SF1">
    <property type="entry name" value="DUF6604 DOMAIN-CONTAINING PROTEIN"/>
    <property type="match status" value="1"/>
</dbReference>
<dbReference type="AlphaFoldDB" id="K1VF42"/>
<evidence type="ECO:0000313" key="4">
    <source>
        <dbReference type="Proteomes" id="UP000006757"/>
    </source>
</evidence>
<keyword evidence="4" id="KW-1185">Reference proteome</keyword>
<sequence length="913" mass="104879">METLITYQEYKRYTSQLLQWLTNKSNSILVNNRHECSVSVNSTGRVYTGDLVPMAKLVARYVTVPPRIHKILFSTIELRTARYREFKRLERTCPWLAGSNESHYHFIEVLQSMFGALGGPAWQERQKASEPEDIVNRFDGLHVDAGESGEESAGAAPAPQQRNRRHKRNGRKKAKSKRTAPPLPLESYQIIQDDESLTTDYLIAAYELVQEFRVLRKFVQKQWRSVAYEGLNSVVAGALSHMVVAGIQESELEIWLDFPDGYDTFESVIRSVTCGDMERAHSMFGDTEKDDFKEYTMYYTYQDLLAFLKDFQENRSGKPTKRMAKELRNWDPKMNLLAASKEQRLTWRRQYTILWLYDLVNVYIRGRTTKCPSCDRCEENVEIPKEEGNWKDAGIWRRLFGMNEFAGFVSWLAMQRPGTDVTKSIRPHHVFELQCLVDSWCTARGWAPTEDAGKQLGPPAKDFEPERDLEKFLGMPNVPGSFQHGVELAADAVNQERESLARNIFLTITERLRSDFILCLGYVLLDDRLAFQSDFTRANGLWSYSPYLCGVGLSEALELGQKLGLSMLEIAPEVMMIVHLYNEAVQKGYMQRKPHHFCERLMRLLDPSSFFVNGELPKEKFAEALFQQTQANLPFAQRRRNPRCITCSVRNQLDSDYNTLQRYQYRQSSKGTHLMRPKENVNKYYRHDSFLVKCYNADWSVHKIRDDVLDVDSALFKLRVYRSACVPASSGDDSGVELEDTELVRLARKAGVKENELLAGHCWVQQLVDGAQPAPRDASPASAKIRSKALTLSALKYDLQTDICGARPMSGLNYWLVVSLVLRFFRRLEATLEAGKESESFNFRYKTDHEHKENQRLNVVLEALIERDDALLRVVARELQNDTELNRGLGPCVYWDTTDPLKGWSGSSQTLVS</sequence>
<dbReference type="PANTHER" id="PTHR38795">
    <property type="entry name" value="DUF6604 DOMAIN-CONTAINING PROTEIN"/>
    <property type="match status" value="1"/>
</dbReference>
<evidence type="ECO:0000259" key="2">
    <source>
        <dbReference type="Pfam" id="PF20253"/>
    </source>
</evidence>
<feature type="compositionally biased region" description="Basic residues" evidence="1">
    <location>
        <begin position="162"/>
        <end position="178"/>
    </location>
</feature>
<proteinExistence type="predicted"/>
<evidence type="ECO:0000256" key="1">
    <source>
        <dbReference type="SAM" id="MobiDB-lite"/>
    </source>
</evidence>
<dbReference type="eggNOG" id="ENOG502QS80">
    <property type="taxonomic scope" value="Eukaryota"/>
</dbReference>
<dbReference type="InParanoid" id="K1VF42"/>
<dbReference type="HOGENOM" id="CLU_013511_0_0_1"/>
<dbReference type="Pfam" id="PF20253">
    <property type="entry name" value="DUF6604"/>
    <property type="match status" value="1"/>
</dbReference>
<protein>
    <recommendedName>
        <fullName evidence="2">DUF6604 domain-containing protein</fullName>
    </recommendedName>
</protein>
<feature type="domain" description="DUF6604" evidence="2">
    <location>
        <begin position="8"/>
        <end position="254"/>
    </location>
</feature>
<dbReference type="STRING" id="1220162.K1VF42"/>
<reference evidence="3 4" key="1">
    <citation type="journal article" date="2012" name="Eukaryot. Cell">
        <title>Genome sequence of the Trichosporon asahii environmental strain CBS 8904.</title>
        <authorList>
            <person name="Yang R.Y."/>
            <person name="Li H.T."/>
            <person name="Zhu H."/>
            <person name="Zhou G.P."/>
            <person name="Wang M."/>
            <person name="Wang L."/>
        </authorList>
    </citation>
    <scope>NUCLEOTIDE SEQUENCE [LARGE SCALE GENOMIC DNA]</scope>
    <source>
        <strain evidence="3 4">CBS 8904</strain>
    </source>
</reference>
<dbReference type="InterPro" id="IPR046539">
    <property type="entry name" value="DUF6604"/>
</dbReference>
<name>K1VF42_TRIAC</name>
<dbReference type="PIRSF" id="PIRSF028035">
    <property type="entry name" value="UCP028035"/>
    <property type="match status" value="1"/>
</dbReference>
<accession>K1VF42</accession>
<gene>
    <name evidence="3" type="ORF">A1Q2_08057</name>
</gene>
<dbReference type="Proteomes" id="UP000006757">
    <property type="component" value="Unassembled WGS sequence"/>
</dbReference>
<evidence type="ECO:0000313" key="3">
    <source>
        <dbReference type="EMBL" id="EKC97676.1"/>
    </source>
</evidence>
<dbReference type="EMBL" id="AMBO01000405">
    <property type="protein sequence ID" value="EKC97676.1"/>
    <property type="molecule type" value="Genomic_DNA"/>
</dbReference>
<feature type="region of interest" description="Disordered" evidence="1">
    <location>
        <begin position="146"/>
        <end position="185"/>
    </location>
</feature>
<dbReference type="InterPro" id="IPR016864">
    <property type="entry name" value="UCP028035"/>
</dbReference>
<organism evidence="3 4">
    <name type="scientific">Trichosporon asahii var. asahii (strain CBS 8904)</name>
    <name type="common">Yeast</name>
    <dbReference type="NCBI Taxonomy" id="1220162"/>
    <lineage>
        <taxon>Eukaryota</taxon>
        <taxon>Fungi</taxon>
        <taxon>Dikarya</taxon>
        <taxon>Basidiomycota</taxon>
        <taxon>Agaricomycotina</taxon>
        <taxon>Tremellomycetes</taxon>
        <taxon>Trichosporonales</taxon>
        <taxon>Trichosporonaceae</taxon>
        <taxon>Trichosporon</taxon>
    </lineage>
</organism>
<comment type="caution">
    <text evidence="3">The sequence shown here is derived from an EMBL/GenBank/DDBJ whole genome shotgun (WGS) entry which is preliminary data.</text>
</comment>